<name>A0ABU2FW53_9EURY</name>
<accession>A0ABU2FW53</accession>
<organism evidence="2 3">
    <name type="scientific">Halogeometricum luteum</name>
    <dbReference type="NCBI Taxonomy" id="2950537"/>
    <lineage>
        <taxon>Archaea</taxon>
        <taxon>Methanobacteriati</taxon>
        <taxon>Methanobacteriota</taxon>
        <taxon>Stenosarchaea group</taxon>
        <taxon>Halobacteria</taxon>
        <taxon>Halobacteriales</taxon>
        <taxon>Haloferacaceae</taxon>
        <taxon>Halogeometricum</taxon>
    </lineage>
</organism>
<protein>
    <recommendedName>
        <fullName evidence="1">HEWD domain-containing protein</fullName>
    </recommendedName>
</protein>
<evidence type="ECO:0000313" key="3">
    <source>
        <dbReference type="Proteomes" id="UP001254813"/>
    </source>
</evidence>
<dbReference type="Pfam" id="PF20576">
    <property type="entry name" value="HEWD"/>
    <property type="match status" value="1"/>
</dbReference>
<dbReference type="InterPro" id="IPR046782">
    <property type="entry name" value="HEWD"/>
</dbReference>
<dbReference type="EMBL" id="JAMQOQ010000001">
    <property type="protein sequence ID" value="MDS0292766.1"/>
    <property type="molecule type" value="Genomic_DNA"/>
</dbReference>
<evidence type="ECO:0000259" key="1">
    <source>
        <dbReference type="Pfam" id="PF20576"/>
    </source>
</evidence>
<feature type="domain" description="HEWD" evidence="1">
    <location>
        <begin position="4"/>
        <end position="61"/>
    </location>
</feature>
<sequence length="69" mass="7822">MTEPTLRTPTERTCERCGRVERWDGVETTWTVAEEGGEKRVGSRYCIHEWDINGTFAPFEDEGADGAEV</sequence>
<reference evidence="2 3" key="1">
    <citation type="submission" date="2022-06" db="EMBL/GenBank/DDBJ databases">
        <title>Halogeometricum sp. a new haloarchaeum isolate from saline soil.</title>
        <authorList>
            <person name="Strakova D."/>
            <person name="Galisteo C."/>
            <person name="Sanchez-Porro C."/>
            <person name="Ventosa A."/>
        </authorList>
    </citation>
    <scope>NUCLEOTIDE SEQUENCE [LARGE SCALE GENOMIC DNA]</scope>
    <source>
        <strain evidence="3">S3BR25-2</strain>
    </source>
</reference>
<gene>
    <name evidence="2" type="ORF">NDI79_01120</name>
</gene>
<dbReference type="RefSeq" id="WP_310926609.1">
    <property type="nucleotide sequence ID" value="NZ_JAMQOQ010000001.1"/>
</dbReference>
<proteinExistence type="predicted"/>
<keyword evidence="3" id="KW-1185">Reference proteome</keyword>
<comment type="caution">
    <text evidence="2">The sequence shown here is derived from an EMBL/GenBank/DDBJ whole genome shotgun (WGS) entry which is preliminary data.</text>
</comment>
<evidence type="ECO:0000313" key="2">
    <source>
        <dbReference type="EMBL" id="MDS0292766.1"/>
    </source>
</evidence>
<dbReference type="Proteomes" id="UP001254813">
    <property type="component" value="Unassembled WGS sequence"/>
</dbReference>